<feature type="domain" description="Serine aminopeptidase S33" evidence="2">
    <location>
        <begin position="185"/>
        <end position="275"/>
    </location>
</feature>
<keyword evidence="5" id="KW-1185">Reference proteome</keyword>
<feature type="domain" description="DUF3887" evidence="3">
    <location>
        <begin position="28"/>
        <end position="115"/>
    </location>
</feature>
<evidence type="ECO:0000259" key="3">
    <source>
        <dbReference type="Pfam" id="PF13026"/>
    </source>
</evidence>
<gene>
    <name evidence="4" type="ORF">SAMN04488122_3673</name>
</gene>
<dbReference type="GO" id="GO:0052689">
    <property type="term" value="F:carboxylic ester hydrolase activity"/>
    <property type="evidence" value="ECO:0007669"/>
    <property type="project" value="TreeGrafter"/>
</dbReference>
<protein>
    <recommendedName>
        <fullName evidence="6">Serine aminopeptidase S33 domain-containing protein</fullName>
    </recommendedName>
</protein>
<dbReference type="OrthoDB" id="9809549at2"/>
<reference evidence="5" key="1">
    <citation type="submission" date="2016-10" db="EMBL/GenBank/DDBJ databases">
        <authorList>
            <person name="Varghese N."/>
            <person name="Submissions S."/>
        </authorList>
    </citation>
    <scope>NUCLEOTIDE SEQUENCE [LARGE SCALE GENOMIC DNA]</scope>
    <source>
        <strain evidence="5">DSM 3695</strain>
    </source>
</reference>
<dbReference type="EMBL" id="FOJG01000002">
    <property type="protein sequence ID" value="SEW50054.1"/>
    <property type="molecule type" value="Genomic_DNA"/>
</dbReference>
<evidence type="ECO:0000313" key="5">
    <source>
        <dbReference type="Proteomes" id="UP000199310"/>
    </source>
</evidence>
<feature type="chain" id="PRO_5011761267" description="Serine aminopeptidase S33 domain-containing protein" evidence="1">
    <location>
        <begin position="22"/>
        <end position="419"/>
    </location>
</feature>
<dbReference type="InterPro" id="IPR053145">
    <property type="entry name" value="AB_hydrolase_Est10"/>
</dbReference>
<organism evidence="4 5">
    <name type="scientific">Chitinophaga arvensicola</name>
    <dbReference type="NCBI Taxonomy" id="29529"/>
    <lineage>
        <taxon>Bacteria</taxon>
        <taxon>Pseudomonadati</taxon>
        <taxon>Bacteroidota</taxon>
        <taxon>Chitinophagia</taxon>
        <taxon>Chitinophagales</taxon>
        <taxon>Chitinophagaceae</taxon>
        <taxon>Chitinophaga</taxon>
    </lineage>
</organism>
<evidence type="ECO:0000256" key="1">
    <source>
        <dbReference type="SAM" id="SignalP"/>
    </source>
</evidence>
<dbReference type="SUPFAM" id="SSF53474">
    <property type="entry name" value="alpha/beta-Hydrolases"/>
    <property type="match status" value="1"/>
</dbReference>
<dbReference type="RefSeq" id="WP_089897085.1">
    <property type="nucleotide sequence ID" value="NZ_FOJG01000002.1"/>
</dbReference>
<feature type="signal peptide" evidence="1">
    <location>
        <begin position="1"/>
        <end position="21"/>
    </location>
</feature>
<dbReference type="InterPro" id="IPR029058">
    <property type="entry name" value="AB_hydrolase_fold"/>
</dbReference>
<dbReference type="Proteomes" id="UP000199310">
    <property type="component" value="Unassembled WGS sequence"/>
</dbReference>
<dbReference type="STRING" id="29529.SAMN04488122_3673"/>
<dbReference type="Gene3D" id="3.10.450.590">
    <property type="match status" value="1"/>
</dbReference>
<dbReference type="AlphaFoldDB" id="A0A1I0S581"/>
<dbReference type="Pfam" id="PF12146">
    <property type="entry name" value="Hydrolase_4"/>
    <property type="match status" value="1"/>
</dbReference>
<sequence length="419" mass="45381">MKKGYLLLILCCICYTLTAQQKDPVVNHFFEQMGKGNWIGAMEHMDANMKKKVTPDMLNGIWQQLEQGNGKWEAFTSQQTSRDGAYTIVMADNRFANGIIIFRVVLDSAHHIAGFFIAATRPKPVSLQTNESPDSVATADQGLLLGTLTLPEGNAPFPLVLIIAGSGPTDRNGNNPLSTPRNGSSYQQLAAALAANGIASLRYNKRGIGESTGFTKPAAATTLDDYANDAAIWLTHLQKDRRFKSVSVIGHSEGALIGMKLATTHSFKSLVSFAGPGETMDQLLLAQLKSRLDKSLYQQLPDILTALRNGNDPANVPAALNTLFNPSLYAFWKSTFRFDPCTLMKTVTMPVLILNGTADMQVPPAQATLLQHCKPDAQLILIPGMSHAGKNEAETTYPDGKPLPISPALITPIANFIKS</sequence>
<dbReference type="InterPro" id="IPR022742">
    <property type="entry name" value="Hydrolase_4"/>
</dbReference>
<evidence type="ECO:0000313" key="4">
    <source>
        <dbReference type="EMBL" id="SEW50054.1"/>
    </source>
</evidence>
<accession>A0A1I0S581</accession>
<proteinExistence type="predicted"/>
<dbReference type="PANTHER" id="PTHR43265">
    <property type="entry name" value="ESTERASE ESTD"/>
    <property type="match status" value="1"/>
</dbReference>
<name>A0A1I0S581_9BACT</name>
<dbReference type="PANTHER" id="PTHR43265:SF1">
    <property type="entry name" value="ESTERASE ESTD"/>
    <property type="match status" value="1"/>
</dbReference>
<dbReference type="Gene3D" id="3.40.50.1820">
    <property type="entry name" value="alpha/beta hydrolase"/>
    <property type="match status" value="1"/>
</dbReference>
<dbReference type="InterPro" id="IPR024981">
    <property type="entry name" value="DUF3887"/>
</dbReference>
<keyword evidence="1" id="KW-0732">Signal</keyword>
<evidence type="ECO:0000259" key="2">
    <source>
        <dbReference type="Pfam" id="PF12146"/>
    </source>
</evidence>
<dbReference type="Pfam" id="PF13026">
    <property type="entry name" value="DUF3887"/>
    <property type="match status" value="1"/>
</dbReference>
<evidence type="ECO:0008006" key="6">
    <source>
        <dbReference type="Google" id="ProtNLM"/>
    </source>
</evidence>